<dbReference type="InterPro" id="IPR036661">
    <property type="entry name" value="Luciferase-like_sf"/>
</dbReference>
<dbReference type="CDD" id="cd01097">
    <property type="entry name" value="Tetrahydromethanopterin_reductase"/>
    <property type="match status" value="1"/>
</dbReference>
<dbReference type="SUPFAM" id="SSF51679">
    <property type="entry name" value="Bacterial luciferase-like"/>
    <property type="match status" value="1"/>
</dbReference>
<dbReference type="PANTHER" id="PTHR43244">
    <property type="match status" value="1"/>
</dbReference>
<dbReference type="EMBL" id="DSCQ01000107">
    <property type="protein sequence ID" value="HET21999.1"/>
    <property type="molecule type" value="Genomic_DNA"/>
</dbReference>
<name>A0A7C2N9R1_ARCFL</name>
<protein>
    <submittedName>
        <fullName evidence="3">LLM class flavin-dependent oxidoreductase</fullName>
    </submittedName>
</protein>
<comment type="caution">
    <text evidence="3">The sequence shown here is derived from an EMBL/GenBank/DDBJ whole genome shotgun (WGS) entry which is preliminary data.</text>
</comment>
<evidence type="ECO:0000256" key="1">
    <source>
        <dbReference type="ARBA" id="ARBA00023002"/>
    </source>
</evidence>
<feature type="domain" description="Luciferase-like" evidence="2">
    <location>
        <begin position="9"/>
        <end position="320"/>
    </location>
</feature>
<dbReference type="AlphaFoldDB" id="A0A7C2N9R1"/>
<reference evidence="3" key="1">
    <citation type="journal article" date="2020" name="mSystems">
        <title>Genome- and Community-Level Interaction Insights into Carbon Utilization and Element Cycling Functions of Hydrothermarchaeota in Hydrothermal Sediment.</title>
        <authorList>
            <person name="Zhou Z."/>
            <person name="Liu Y."/>
            <person name="Xu W."/>
            <person name="Pan J."/>
            <person name="Luo Z.H."/>
            <person name="Li M."/>
        </authorList>
    </citation>
    <scope>NUCLEOTIDE SEQUENCE [LARGE SCALE GENOMIC DNA]</scope>
    <source>
        <strain evidence="3">SpSt-12</strain>
    </source>
</reference>
<dbReference type="Pfam" id="PF00296">
    <property type="entry name" value="Bac_luciferase"/>
    <property type="match status" value="1"/>
</dbReference>
<dbReference type="InterPro" id="IPR050564">
    <property type="entry name" value="F420-G6PD/mer"/>
</dbReference>
<keyword evidence="1" id="KW-0560">Oxidoreductase</keyword>
<dbReference type="Gene3D" id="3.20.20.30">
    <property type="entry name" value="Luciferase-like domain"/>
    <property type="match status" value="1"/>
</dbReference>
<dbReference type="PANTHER" id="PTHR43244:SF1">
    <property type="entry name" value="5,10-METHYLENETETRAHYDROMETHANOPTERIN REDUCTASE"/>
    <property type="match status" value="1"/>
</dbReference>
<accession>A0A7C2N9R1</accession>
<dbReference type="GO" id="GO:0016705">
    <property type="term" value="F:oxidoreductase activity, acting on paired donors, with incorporation or reduction of molecular oxygen"/>
    <property type="evidence" value="ECO:0007669"/>
    <property type="project" value="InterPro"/>
</dbReference>
<sequence>MSVRFGMLLSAPMPALEKVIKIAQQAEESGMFSLTVPDHTLMVPPGFTPNALSLLSALAVKTSKAVIGTGVTDVVRYHPSVLAQIMATIDHLSVGRTFLGLGAGEAMNIKPFGIEWRTPYTTLKEGIEIIKRLWTGERFSYEGKRFKLRDAFLQIKPLQKTIPVYLGANGPKTRELAGEMCEGWMPIVETPETYRKNLRDVERGCEKAGRKIEEIDKALQIYTAVDPSFEKAMERAKQYSGAIVSAVEKAEQAGYSIELPEGISKKFYFEQLLLNDAMLMEFVKLSSLVTEEMVRDFFIVGTPEDCEEKIEEFVKAGVRHFMLINVGPDPKYVLKIYAERIIPAFSSEIK</sequence>
<gene>
    <name evidence="3" type="ORF">ENN70_08115</name>
</gene>
<evidence type="ECO:0000259" key="2">
    <source>
        <dbReference type="Pfam" id="PF00296"/>
    </source>
</evidence>
<dbReference type="InterPro" id="IPR011251">
    <property type="entry name" value="Luciferase-like_dom"/>
</dbReference>
<evidence type="ECO:0000313" key="3">
    <source>
        <dbReference type="EMBL" id="HET21999.1"/>
    </source>
</evidence>
<organism evidence="3">
    <name type="scientific">Archaeoglobus fulgidus</name>
    <dbReference type="NCBI Taxonomy" id="2234"/>
    <lineage>
        <taxon>Archaea</taxon>
        <taxon>Methanobacteriati</taxon>
        <taxon>Methanobacteriota</taxon>
        <taxon>Archaeoglobi</taxon>
        <taxon>Archaeoglobales</taxon>
        <taxon>Archaeoglobaceae</taxon>
        <taxon>Archaeoglobus</taxon>
    </lineage>
</organism>
<proteinExistence type="predicted"/>